<dbReference type="Proteomes" id="UP000094969">
    <property type="component" value="Chromosome"/>
</dbReference>
<evidence type="ECO:0000256" key="1">
    <source>
        <dbReference type="SAM" id="Phobius"/>
    </source>
</evidence>
<keyword evidence="1" id="KW-0812">Transmembrane</keyword>
<keyword evidence="3" id="KW-1185">Reference proteome</keyword>
<name>A0A1D7U1H4_9HYPH</name>
<evidence type="ECO:0000313" key="3">
    <source>
        <dbReference type="Proteomes" id="UP000094969"/>
    </source>
</evidence>
<sequence>MAKSAILLIVGVIGWVFSVRQLYSAIAYGLVYSGPRSSVRWLSFDESPYYFVLALVIYLAGFCFLTHVGFFTLRDAARRQ</sequence>
<proteinExistence type="predicted"/>
<organism evidence="2 3">
    <name type="scientific">Bosea vaviloviae</name>
    <dbReference type="NCBI Taxonomy" id="1526658"/>
    <lineage>
        <taxon>Bacteria</taxon>
        <taxon>Pseudomonadati</taxon>
        <taxon>Pseudomonadota</taxon>
        <taxon>Alphaproteobacteria</taxon>
        <taxon>Hyphomicrobiales</taxon>
        <taxon>Boseaceae</taxon>
        <taxon>Bosea</taxon>
    </lineage>
</organism>
<dbReference type="AlphaFoldDB" id="A0A1D7U1H4"/>
<feature type="transmembrane region" description="Helical" evidence="1">
    <location>
        <begin position="48"/>
        <end position="73"/>
    </location>
</feature>
<keyword evidence="1" id="KW-1133">Transmembrane helix</keyword>
<gene>
    <name evidence="2" type="ORF">BHK69_12815</name>
</gene>
<keyword evidence="1" id="KW-0472">Membrane</keyword>
<evidence type="ECO:0000313" key="2">
    <source>
        <dbReference type="EMBL" id="AOO81229.1"/>
    </source>
</evidence>
<accession>A0A1D7U1H4</accession>
<reference evidence="2 3" key="1">
    <citation type="journal article" date="2015" name="Antonie Van Leeuwenhoek">
        <title>Bosea vaviloviae sp. nov., a new species of slow-growing rhizobia isolated from nodules of the relict species Vavilovia formosa (Stev.) Fed.</title>
        <authorList>
            <person name="Safronova V.I."/>
            <person name="Kuznetsova I.G."/>
            <person name="Sazanova A.L."/>
            <person name="Kimeklis A.K."/>
            <person name="Belimov A.A."/>
            <person name="Andronov E.E."/>
            <person name="Pinaev A.G."/>
            <person name="Chizhevskaya E.P."/>
            <person name="Pukhaev A.R."/>
            <person name="Popov K.P."/>
            <person name="Willems A."/>
            <person name="Tikhonovich I.A."/>
        </authorList>
    </citation>
    <scope>NUCLEOTIDE SEQUENCE [LARGE SCALE GENOMIC DNA]</scope>
    <source>
        <strain evidence="2 3">Vaf18</strain>
    </source>
</reference>
<protein>
    <submittedName>
        <fullName evidence="2">Uncharacterized protein</fullName>
    </submittedName>
</protein>
<dbReference type="KEGG" id="bvv:BHK69_12815"/>
<dbReference type="EMBL" id="CP017147">
    <property type="protein sequence ID" value="AOO81229.1"/>
    <property type="molecule type" value="Genomic_DNA"/>
</dbReference>